<name>A0A9D4TFP0_CHLVU</name>
<organism evidence="2 3">
    <name type="scientific">Chlorella vulgaris</name>
    <name type="common">Green alga</name>
    <dbReference type="NCBI Taxonomy" id="3077"/>
    <lineage>
        <taxon>Eukaryota</taxon>
        <taxon>Viridiplantae</taxon>
        <taxon>Chlorophyta</taxon>
        <taxon>core chlorophytes</taxon>
        <taxon>Trebouxiophyceae</taxon>
        <taxon>Chlorellales</taxon>
        <taxon>Chlorellaceae</taxon>
        <taxon>Chlorella clade</taxon>
        <taxon>Chlorella</taxon>
    </lineage>
</organism>
<feature type="compositionally biased region" description="Gly residues" evidence="1">
    <location>
        <begin position="170"/>
        <end position="183"/>
    </location>
</feature>
<keyword evidence="3" id="KW-1185">Reference proteome</keyword>
<feature type="region of interest" description="Disordered" evidence="1">
    <location>
        <begin position="508"/>
        <end position="528"/>
    </location>
</feature>
<proteinExistence type="predicted"/>
<evidence type="ECO:0000313" key="3">
    <source>
        <dbReference type="Proteomes" id="UP001055712"/>
    </source>
</evidence>
<feature type="region of interest" description="Disordered" evidence="1">
    <location>
        <begin position="1"/>
        <end position="25"/>
    </location>
</feature>
<feature type="compositionally biased region" description="Gly residues" evidence="1">
    <location>
        <begin position="508"/>
        <end position="527"/>
    </location>
</feature>
<feature type="region of interest" description="Disordered" evidence="1">
    <location>
        <begin position="1107"/>
        <end position="1142"/>
    </location>
</feature>
<reference evidence="2" key="2">
    <citation type="submission" date="2020-11" db="EMBL/GenBank/DDBJ databases">
        <authorList>
            <person name="Cecchin M."/>
            <person name="Marcolungo L."/>
            <person name="Rossato M."/>
            <person name="Girolomoni L."/>
            <person name="Cosentino E."/>
            <person name="Cuine S."/>
            <person name="Li-Beisson Y."/>
            <person name="Delledonne M."/>
            <person name="Ballottari M."/>
        </authorList>
    </citation>
    <scope>NUCLEOTIDE SEQUENCE</scope>
    <source>
        <strain evidence="2">211/11P</strain>
        <tissue evidence="2">Whole cell</tissue>
    </source>
</reference>
<feature type="region of interest" description="Disordered" evidence="1">
    <location>
        <begin position="164"/>
        <end position="186"/>
    </location>
</feature>
<accession>A0A9D4TFP0</accession>
<feature type="region of interest" description="Disordered" evidence="1">
    <location>
        <begin position="215"/>
        <end position="236"/>
    </location>
</feature>
<dbReference type="Proteomes" id="UP001055712">
    <property type="component" value="Unassembled WGS sequence"/>
</dbReference>
<sequence length="1242" mass="124426">MSSLQPYSAAGGVSRGAPAHAAVPAEPPPFQRLQFGGRRLLGGCVAWDRASGLLAVELQAEDSGRPGGGAAVAASVAILDPQAHETHFVVHVPASSGAEAGEGVAALLWSPPSARHMLLAVTSSGVGYQWSMDDPGPAAAAKGVAAEQGAAAAATGAGAAGAEGATAAGGARGIGRGGSGSRKGTGVTQVPCVNQWFGRLAFRFQLPADLPDASQQLRPSAASSGGSAEVEEGQRQFASRRQRQRLLCCRFLEASAAAAAWDVGAALPVAGTAPPAAEVVAFYQQKGLEQAFAPAAAAAAAAAAALAPGQPDQLPLHWLRPGLLCVAAVTCSGQLLLACRGRGSSAAQSGIEHSGSGGSNSSGSQGWAVAAPVQLPLPPPPPSSLSADGPVGEAAASSQLLLAADVAAAATGGLLVAASVPSGGAAGVGSGGSAESQQQHEVLLFEVTGPPAAVKAAAPGQQQHQAARLSLPDSPIAAGAAALSLTFLPGGDASGSSSRLLIVASKGGSGGDGGNGGGGSNSGGGGSATTARLLTCTSSGRALNGGLHSWQLDAGPEELLCAAAAPAATCTACCPDSGSLAVLLPGRGHLLRLHTGSRGCFAGNPSGGLARVGQPITAMPAHGAQGPPTGLAVSPHGLFAAVAAAGGSAVLLLPLLQQPEREGEVEQIMLQLAKRCCVSLLAGTSGGGSGWDLAATAAAACGRWGHQGLQFTQQVVDAAVQAVRDDARPQYAAAWGRLKAALLAAAAGASPAAAADFNATSVRADAAARDWMATAADVFEQHLPDKGSRAVAASKGAAALGAEDRAGLLKMMPARYWGVWAADFSCYLTRCLLFWLKLKQKGPAKPSAATAAACDAFTAQQNASTDCLPCIRLLSDAEFYRSFSRLVNATNQLQRVLFVLHGGTKQRSNFTMLIEQLQLVQDMAVLLKALYAAFKQAQSEQASGSASGGGGTDTHPAGYAGAWTLVCGQPPCSVHWKAVAGALQKLKQQGSSNLLDRVRQHWKQQAATEEGESVEALLDAAAQLGLLASPKQAGGNGGNGTASRRSAAAALSGDGNDAAAAAAAAKLLQMRAVALAAAEVGHEVWEGAGQPPLPAPLAADSFWGLEQQEEGEPGGEEERRDRQPQQQLSQAERNNQAERWPGAAAAARCQAWERDRNLALGVPAAAGMGDGAAAVFEGSLDVLTGRPLTWDVGISHACADGGGATAELQRAALTPGGLEGWQAAFAVASPLGGQRWKRLRLE</sequence>
<dbReference type="OrthoDB" id="513762at2759"/>
<dbReference type="EMBL" id="SIDB01000013">
    <property type="protein sequence ID" value="KAI3424294.1"/>
    <property type="molecule type" value="Genomic_DNA"/>
</dbReference>
<comment type="caution">
    <text evidence="2">The sequence shown here is derived from an EMBL/GenBank/DDBJ whole genome shotgun (WGS) entry which is preliminary data.</text>
</comment>
<evidence type="ECO:0000313" key="2">
    <source>
        <dbReference type="EMBL" id="KAI3424294.1"/>
    </source>
</evidence>
<reference evidence="2" key="1">
    <citation type="journal article" date="2019" name="Plant J.">
        <title>Chlorella vulgaris genome assembly and annotation reveals the molecular basis for metabolic acclimation to high light conditions.</title>
        <authorList>
            <person name="Cecchin M."/>
            <person name="Marcolungo L."/>
            <person name="Rossato M."/>
            <person name="Girolomoni L."/>
            <person name="Cosentino E."/>
            <person name="Cuine S."/>
            <person name="Li-Beisson Y."/>
            <person name="Delledonne M."/>
            <person name="Ballottari M."/>
        </authorList>
    </citation>
    <scope>NUCLEOTIDE SEQUENCE</scope>
    <source>
        <strain evidence="2">211/11P</strain>
    </source>
</reference>
<feature type="region of interest" description="Disordered" evidence="1">
    <location>
        <begin position="372"/>
        <end position="391"/>
    </location>
</feature>
<gene>
    <name evidence="2" type="ORF">D9Q98_009849</name>
</gene>
<protein>
    <submittedName>
        <fullName evidence="2">Uncharacterized protein</fullName>
    </submittedName>
</protein>
<dbReference type="AlphaFoldDB" id="A0A9D4TFP0"/>
<evidence type="ECO:0000256" key="1">
    <source>
        <dbReference type="SAM" id="MobiDB-lite"/>
    </source>
</evidence>